<comment type="similarity">
    <text evidence="1">Belongs to the thioesterase PaaI family.</text>
</comment>
<dbReference type="PANTHER" id="PTHR43240:SF5">
    <property type="entry name" value="1,4-DIHYDROXY-2-NAPHTHOYL-COA THIOESTERASE 1"/>
    <property type="match status" value="1"/>
</dbReference>
<dbReference type="AlphaFoldDB" id="G9PDS6"/>
<evidence type="ECO:0000256" key="2">
    <source>
        <dbReference type="ARBA" id="ARBA00022801"/>
    </source>
</evidence>
<dbReference type="STRING" id="435830.HMPREF0045_00570"/>
<dbReference type="PANTHER" id="PTHR43240">
    <property type="entry name" value="1,4-DIHYDROXY-2-NAPHTHOYL-COA THIOESTERASE 1"/>
    <property type="match status" value="1"/>
</dbReference>
<reference evidence="4 5" key="1">
    <citation type="submission" date="2011-10" db="EMBL/GenBank/DDBJ databases">
        <title>The Genome Sequence of Actinomyces graevenitzii C83.</title>
        <authorList>
            <consortium name="The Broad Institute Genome Sequencing Platform"/>
            <consortium name="The Broad Institute Genome Sequencing Center for Infectious Disease"/>
            <person name="Earl A."/>
            <person name="Ward D."/>
            <person name="Feldgarden M."/>
            <person name="Gevers D."/>
            <person name="Sibley C.D."/>
            <person name="Field T.R."/>
            <person name="Grinwis M."/>
            <person name="Eshaghurshan C.S."/>
            <person name="Surette M.G."/>
            <person name="Young S.K."/>
            <person name="Zeng Q."/>
            <person name="Gargeya S."/>
            <person name="Fitzgerald M."/>
            <person name="Haas B."/>
            <person name="Abouelleil A."/>
            <person name="Alvarado L."/>
            <person name="Arachchi H.M."/>
            <person name="Berlin A."/>
            <person name="Brown A."/>
            <person name="Chapman S.B."/>
            <person name="Chen Z."/>
            <person name="Dunbar C."/>
            <person name="Freedman E."/>
            <person name="Gearin G."/>
            <person name="Goldberg J."/>
            <person name="Griggs A."/>
            <person name="Gujja S."/>
            <person name="Heiman D."/>
            <person name="Howarth C."/>
            <person name="Larson L."/>
            <person name="Lui A."/>
            <person name="MacDonald P.J.P."/>
            <person name="Montmayeur A."/>
            <person name="Murphy C."/>
            <person name="Neiman D."/>
            <person name="Pearson M."/>
            <person name="Priest M."/>
            <person name="Roberts A."/>
            <person name="Saif S."/>
            <person name="Shea T."/>
            <person name="Shenoy N."/>
            <person name="Sisk P."/>
            <person name="Stolte C."/>
            <person name="Sykes S."/>
            <person name="Wortman J."/>
            <person name="Nusbaum C."/>
            <person name="Birren B."/>
        </authorList>
    </citation>
    <scope>NUCLEOTIDE SEQUENCE [LARGE SCALE GENOMIC DNA]</scope>
    <source>
        <strain evidence="4 5">C83</strain>
    </source>
</reference>
<feature type="domain" description="Thioesterase" evidence="3">
    <location>
        <begin position="46"/>
        <end position="121"/>
    </location>
</feature>
<dbReference type="GO" id="GO:0005829">
    <property type="term" value="C:cytosol"/>
    <property type="evidence" value="ECO:0007669"/>
    <property type="project" value="TreeGrafter"/>
</dbReference>
<dbReference type="SUPFAM" id="SSF54637">
    <property type="entry name" value="Thioesterase/thiol ester dehydrase-isomerase"/>
    <property type="match status" value="1"/>
</dbReference>
<gene>
    <name evidence="4" type="ORF">HMPREF0045_00570</name>
</gene>
<keyword evidence="2" id="KW-0378">Hydrolase</keyword>
<dbReference type="NCBIfam" id="TIGR00369">
    <property type="entry name" value="unchar_dom_1"/>
    <property type="match status" value="1"/>
</dbReference>
<dbReference type="PATRIC" id="fig|435830.3.peg.547"/>
<keyword evidence="5" id="KW-1185">Reference proteome</keyword>
<dbReference type="HOGENOM" id="CLU_089876_13_2_11"/>
<dbReference type="eggNOG" id="COG2050">
    <property type="taxonomic scope" value="Bacteria"/>
</dbReference>
<dbReference type="CDD" id="cd03443">
    <property type="entry name" value="PaaI_thioesterase"/>
    <property type="match status" value="1"/>
</dbReference>
<name>G9PDS6_9ACTO</name>
<dbReference type="InterPro" id="IPR006683">
    <property type="entry name" value="Thioestr_dom"/>
</dbReference>
<dbReference type="GO" id="GO:0061522">
    <property type="term" value="F:1,4-dihydroxy-2-naphthoyl-CoA thioesterase activity"/>
    <property type="evidence" value="ECO:0007669"/>
    <property type="project" value="TreeGrafter"/>
</dbReference>
<dbReference type="Proteomes" id="UP000003822">
    <property type="component" value="Unassembled WGS sequence"/>
</dbReference>
<dbReference type="Gene3D" id="3.10.129.10">
    <property type="entry name" value="Hotdog Thioesterase"/>
    <property type="match status" value="1"/>
</dbReference>
<evidence type="ECO:0000256" key="1">
    <source>
        <dbReference type="ARBA" id="ARBA00008324"/>
    </source>
</evidence>
<evidence type="ECO:0000259" key="3">
    <source>
        <dbReference type="Pfam" id="PF03061"/>
    </source>
</evidence>
<dbReference type="Pfam" id="PF03061">
    <property type="entry name" value="4HBT"/>
    <property type="match status" value="1"/>
</dbReference>
<dbReference type="RefSeq" id="WP_005985341.1">
    <property type="nucleotide sequence ID" value="NZ_JH470338.1"/>
</dbReference>
<evidence type="ECO:0000313" key="5">
    <source>
        <dbReference type="Proteomes" id="UP000003822"/>
    </source>
</evidence>
<dbReference type="EMBL" id="ACRN01000002">
    <property type="protein sequence ID" value="EHM89157.1"/>
    <property type="molecule type" value="Genomic_DNA"/>
</dbReference>
<organism evidence="4 5">
    <name type="scientific">Actinomyces graevenitzii C83</name>
    <dbReference type="NCBI Taxonomy" id="435830"/>
    <lineage>
        <taxon>Bacteria</taxon>
        <taxon>Bacillati</taxon>
        <taxon>Actinomycetota</taxon>
        <taxon>Actinomycetes</taxon>
        <taxon>Actinomycetales</taxon>
        <taxon>Actinomycetaceae</taxon>
        <taxon>Actinomyces</taxon>
    </lineage>
</organism>
<protein>
    <recommendedName>
        <fullName evidence="3">Thioesterase domain-containing protein</fullName>
    </recommendedName>
</protein>
<dbReference type="InterPro" id="IPR029069">
    <property type="entry name" value="HotDog_dom_sf"/>
</dbReference>
<comment type="caution">
    <text evidence="4">The sequence shown here is derived from an EMBL/GenBank/DDBJ whole genome shotgun (WGS) entry which is preliminary data.</text>
</comment>
<accession>G9PDS6</accession>
<dbReference type="InterPro" id="IPR003736">
    <property type="entry name" value="PAAI_dom"/>
</dbReference>
<evidence type="ECO:0000313" key="4">
    <source>
        <dbReference type="EMBL" id="EHM89157.1"/>
    </source>
</evidence>
<sequence>MSDPTQGLIASESGTLMETLAMQVERRDAQCTIVSMPVEGALQVVGILHGGASAALIETAASVAAREAAPEGKVAVGTELNVSHLRAVRSGRVRATATPLHLGRRTGAYQVHVHDDAGRLTAHGTLRVLFS</sequence>
<proteinExistence type="inferred from homology"/>
<dbReference type="OrthoDB" id="9798208at2"/>